<dbReference type="InterPro" id="IPR055429">
    <property type="entry name" value="TRAPPC13_M"/>
</dbReference>
<feature type="domain" description="Trafficking protein particle complex subunit 13 C-terminal" evidence="3">
    <location>
        <begin position="302"/>
        <end position="398"/>
    </location>
</feature>
<dbReference type="Pfam" id="PF23647">
    <property type="entry name" value="TRAPPC13_M"/>
    <property type="match status" value="1"/>
</dbReference>
<proteinExistence type="inferred from homology"/>
<reference evidence="5" key="1">
    <citation type="submission" date="2020-04" db="EMBL/GenBank/DDBJ databases">
        <authorList>
            <person name="Alioto T."/>
            <person name="Alioto T."/>
            <person name="Gomez Garrido J."/>
        </authorList>
    </citation>
    <scope>NUCLEOTIDE SEQUENCE</scope>
    <source>
        <strain evidence="5">A484AB</strain>
    </source>
</reference>
<keyword evidence="6" id="KW-1185">Reference proteome</keyword>
<name>A0A6S7G2Z4_PARCT</name>
<dbReference type="AlphaFoldDB" id="A0A6S7G2Z4"/>
<dbReference type="Pfam" id="PF06159">
    <property type="entry name" value="TRAPPC13_N"/>
    <property type="match status" value="1"/>
</dbReference>
<comment type="similarity">
    <text evidence="1">Belongs to the TRAPPC13 family.</text>
</comment>
<dbReference type="InterPro" id="IPR055428">
    <property type="entry name" value="TRAPPC13_C"/>
</dbReference>
<dbReference type="GO" id="GO:1990072">
    <property type="term" value="C:TRAPPIII protein complex"/>
    <property type="evidence" value="ECO:0007669"/>
    <property type="project" value="TreeGrafter"/>
</dbReference>
<dbReference type="Pfam" id="PF23643">
    <property type="entry name" value="TRAPPC13_C"/>
    <property type="match status" value="1"/>
</dbReference>
<gene>
    <name evidence="5" type="ORF">PACLA_8A038276</name>
</gene>
<evidence type="ECO:0000256" key="1">
    <source>
        <dbReference type="ARBA" id="ARBA00010785"/>
    </source>
</evidence>
<evidence type="ECO:0000259" key="4">
    <source>
        <dbReference type="Pfam" id="PF23647"/>
    </source>
</evidence>
<dbReference type="EMBL" id="CACRXK020000651">
    <property type="protein sequence ID" value="CAB3983747.1"/>
    <property type="molecule type" value="Genomic_DNA"/>
</dbReference>
<protein>
    <submittedName>
        <fullName evidence="5">Uncharacterized protein</fullName>
    </submittedName>
</protein>
<accession>A0A6S7G2Z4</accession>
<dbReference type="InterPro" id="IPR010378">
    <property type="entry name" value="TRAPPC13"/>
</dbReference>
<feature type="domain" description="Trafficking protein particle complex subunit 13 middle" evidence="4">
    <location>
        <begin position="171"/>
        <end position="287"/>
    </location>
</feature>
<organism evidence="5 6">
    <name type="scientific">Paramuricea clavata</name>
    <name type="common">Red gorgonian</name>
    <name type="synonym">Violescent sea-whip</name>
    <dbReference type="NCBI Taxonomy" id="317549"/>
    <lineage>
        <taxon>Eukaryota</taxon>
        <taxon>Metazoa</taxon>
        <taxon>Cnidaria</taxon>
        <taxon>Anthozoa</taxon>
        <taxon>Octocorallia</taxon>
        <taxon>Malacalcyonacea</taxon>
        <taxon>Plexauridae</taxon>
        <taxon>Paramuricea</taxon>
    </lineage>
</organism>
<dbReference type="InterPro" id="IPR055427">
    <property type="entry name" value="TRAPPC13_N"/>
</dbReference>
<evidence type="ECO:0000313" key="5">
    <source>
        <dbReference type="EMBL" id="CAB3983747.1"/>
    </source>
</evidence>
<dbReference type="Proteomes" id="UP001152795">
    <property type="component" value="Unassembled WGS sequence"/>
</dbReference>
<comment type="caution">
    <text evidence="5">The sequence shown here is derived from an EMBL/GenBank/DDBJ whole genome shotgun (WGS) entry which is preliminary data.</text>
</comment>
<evidence type="ECO:0000259" key="2">
    <source>
        <dbReference type="Pfam" id="PF06159"/>
    </source>
</evidence>
<dbReference type="PANTHER" id="PTHR13134:SF3">
    <property type="entry name" value="TRAFFICKING PROTEIN PARTICLE COMPLEX SUBUNIT 13"/>
    <property type="match status" value="1"/>
</dbReference>
<feature type="domain" description="Trafficking protein particle complex subunit 13 N-terminal" evidence="2">
    <location>
        <begin position="7"/>
        <end position="167"/>
    </location>
</feature>
<evidence type="ECO:0000313" key="6">
    <source>
        <dbReference type="Proteomes" id="UP001152795"/>
    </source>
</evidence>
<dbReference type="OrthoDB" id="10250284at2759"/>
<sequence length="410" mass="45728">MEGSTEHLLALKVMRLTKPSLYMSIPVATEKHNLPGTTFSDAFKKDIGTAKGLENFALGEMLVLPQTFGNIFLGETFSSYICVHNDSNQVAKDIVIKTDLQTSSQRLTLLSLTSNEPVVKLDPSESIDQVIQHEVKELGTHILVCAVSYTAPNGEKMYFRKFFKFQVLKPLDVKTKFYPEEDEMYLEAQVQNITTTPLTMESVKFEPSLHYTAEDLNDTSSNFHLGKSFCLNPNDTHQYLYRIKTKFSPTMQDRVKAPSSAVGKLDIVWRSAMGEKGRLQTSQLQKVPSTAPDLKLQITKLPDTVAVETRFELTCNLQNMSERKVDCQLLMTKAKDGGIVWCGTSGKKLGILTPGTSIGLQLQLLPLATGLQTIGGIRIMDCLSAKTYDFDDIAKIFVHSSQQSPFEIYS</sequence>
<evidence type="ECO:0000259" key="3">
    <source>
        <dbReference type="Pfam" id="PF23643"/>
    </source>
</evidence>
<dbReference type="PANTHER" id="PTHR13134">
    <property type="entry name" value="TRAFFICKING PROTEIN PARTICLE COMPLEX SUBUNIT 13"/>
    <property type="match status" value="1"/>
</dbReference>